<dbReference type="Gene3D" id="3.30.479.10">
    <property type="entry name" value="6-pyruvoyl tetrahydropterin synthase/QueD"/>
    <property type="match status" value="1"/>
</dbReference>
<organism evidence="11 12">
    <name type="scientific">Adonisia turfae CCMR0081</name>
    <dbReference type="NCBI Taxonomy" id="2292702"/>
    <lineage>
        <taxon>Bacteria</taxon>
        <taxon>Bacillati</taxon>
        <taxon>Cyanobacteriota</taxon>
        <taxon>Adonisia</taxon>
        <taxon>Adonisia turfae</taxon>
    </lineage>
</organism>
<keyword evidence="6 8" id="KW-0456">Lyase</keyword>
<dbReference type="InterPro" id="IPR038418">
    <property type="entry name" value="6-PTP_synth/QueD_sf"/>
</dbReference>
<evidence type="ECO:0000256" key="2">
    <source>
        <dbReference type="ARBA" id="ARBA00008900"/>
    </source>
</evidence>
<dbReference type="EC" id="4.-.-.-" evidence="8"/>
<accession>A0A6M0RN76</accession>
<feature type="active site" description="Charge relay system" evidence="9">
    <location>
        <position position="118"/>
    </location>
</feature>
<protein>
    <recommendedName>
        <fullName evidence="3 8">6-carboxy-5,6,7,8-tetrahydropterin synthase</fullName>
        <ecNumber evidence="8">4.-.-.-</ecNumber>
    </recommendedName>
</protein>
<dbReference type="GO" id="GO:0070497">
    <property type="term" value="F:6-carboxytetrahydropterin synthase activity"/>
    <property type="evidence" value="ECO:0007669"/>
    <property type="project" value="UniProtKB-EC"/>
</dbReference>
<evidence type="ECO:0000256" key="10">
    <source>
        <dbReference type="PIRSR" id="PIRSR006113-2"/>
    </source>
</evidence>
<evidence type="ECO:0000256" key="8">
    <source>
        <dbReference type="PIRNR" id="PIRNR006113"/>
    </source>
</evidence>
<proteinExistence type="inferred from homology"/>
<dbReference type="Proteomes" id="UP000481033">
    <property type="component" value="Unassembled WGS sequence"/>
</dbReference>
<name>A0A6M0RN76_9CYAN</name>
<feature type="active site" description="Proton acceptor" evidence="9">
    <location>
        <position position="25"/>
    </location>
</feature>
<keyword evidence="4 8" id="KW-0479">Metal-binding</keyword>
<evidence type="ECO:0000256" key="5">
    <source>
        <dbReference type="ARBA" id="ARBA00022833"/>
    </source>
</evidence>
<dbReference type="PANTHER" id="PTHR12589">
    <property type="entry name" value="PYRUVOYL TETRAHYDROBIOPTERIN SYNTHASE"/>
    <property type="match status" value="1"/>
</dbReference>
<dbReference type="InterPro" id="IPR007115">
    <property type="entry name" value="6-PTP_synth/QueD"/>
</dbReference>
<feature type="active site" description="Charge relay system" evidence="9">
    <location>
        <position position="76"/>
    </location>
</feature>
<keyword evidence="5 8" id="KW-0862">Zinc</keyword>
<dbReference type="PIRSF" id="PIRSF006113">
    <property type="entry name" value="PTP_synth"/>
    <property type="match status" value="1"/>
</dbReference>
<comment type="pathway">
    <text evidence="1 8">Purine metabolism; 7-cyano-7-deazaguanine biosynthesis.</text>
</comment>
<dbReference type="GO" id="GO:0008616">
    <property type="term" value="P:tRNA queuosine(34) biosynthetic process"/>
    <property type="evidence" value="ECO:0007669"/>
    <property type="project" value="UniProtKB-KW"/>
</dbReference>
<keyword evidence="12" id="KW-1185">Reference proteome</keyword>
<dbReference type="SUPFAM" id="SSF55620">
    <property type="entry name" value="Tetrahydrobiopterin biosynthesis enzymes-like"/>
    <property type="match status" value="1"/>
</dbReference>
<feature type="binding site" evidence="10">
    <location>
        <position position="31"/>
    </location>
    <ligand>
        <name>Zn(2+)</name>
        <dbReference type="ChEBI" id="CHEBI:29105"/>
    </ligand>
</feature>
<feature type="binding site" evidence="10">
    <location>
        <position position="16"/>
    </location>
    <ligand>
        <name>Zn(2+)</name>
        <dbReference type="ChEBI" id="CHEBI:29105"/>
    </ligand>
</feature>
<dbReference type="EMBL" id="QXHD01000004">
    <property type="protein sequence ID" value="NEZ57738.1"/>
    <property type="molecule type" value="Genomic_DNA"/>
</dbReference>
<dbReference type="GO" id="GO:0046872">
    <property type="term" value="F:metal ion binding"/>
    <property type="evidence" value="ECO:0007669"/>
    <property type="project" value="UniProtKB-KW"/>
</dbReference>
<sequence length="130" mass="14809">MAKWTLKTEFTFDAAHFIKDYDGPCGRMHGHTYRVRMEAAAAKLHSSEYCPHEVMVTDFRTLRWAKRDVEKGGLDHCLLNEVLPEGYETTAEMIAKYIYDKTCKSLPVGVTLKVAVSETPDSWVEYDEGA</sequence>
<comment type="similarity">
    <text evidence="2 8">Belongs to the PTPS family. QueD subfamily.</text>
</comment>
<keyword evidence="8" id="KW-0671">Queuosine biosynthesis</keyword>
<reference evidence="11 12" key="1">
    <citation type="journal article" date="2020" name="Microb. Ecol.">
        <title>Ecogenomics of the Marine Benthic Filamentous Cyanobacterium Adonisia.</title>
        <authorList>
            <person name="Walter J.M."/>
            <person name="Coutinho F.H."/>
            <person name="Leomil L."/>
            <person name="Hargreaves P.I."/>
            <person name="Campeao M.E."/>
            <person name="Vieira V.V."/>
            <person name="Silva B.S."/>
            <person name="Fistarol G.O."/>
            <person name="Salomon P.S."/>
            <person name="Sawabe T."/>
            <person name="Mino S."/>
            <person name="Hosokawa M."/>
            <person name="Miyashita H."/>
            <person name="Maruyama F."/>
            <person name="van Verk M.C."/>
            <person name="Dutilh B.E."/>
            <person name="Thompson C.C."/>
            <person name="Thompson F.L."/>
        </authorList>
    </citation>
    <scope>NUCLEOTIDE SEQUENCE [LARGE SCALE GENOMIC DNA]</scope>
    <source>
        <strain evidence="11 12">CCMR0081</strain>
    </source>
</reference>
<evidence type="ECO:0000256" key="6">
    <source>
        <dbReference type="ARBA" id="ARBA00023239"/>
    </source>
</evidence>
<dbReference type="PANTHER" id="PTHR12589:SF7">
    <property type="entry name" value="6-PYRUVOYL TETRAHYDROBIOPTERIN SYNTHASE"/>
    <property type="match status" value="1"/>
</dbReference>
<dbReference type="Pfam" id="PF01242">
    <property type="entry name" value="PTPS"/>
    <property type="match status" value="1"/>
</dbReference>
<evidence type="ECO:0000256" key="1">
    <source>
        <dbReference type="ARBA" id="ARBA00005061"/>
    </source>
</evidence>
<feature type="binding site" evidence="10">
    <location>
        <position position="29"/>
    </location>
    <ligand>
        <name>Zn(2+)</name>
        <dbReference type="ChEBI" id="CHEBI:29105"/>
    </ligand>
</feature>
<comment type="caution">
    <text evidence="11">The sequence shown here is derived from an EMBL/GenBank/DDBJ whole genome shotgun (WGS) entry which is preliminary data.</text>
</comment>
<dbReference type="AlphaFoldDB" id="A0A6M0RN76"/>
<evidence type="ECO:0000256" key="4">
    <source>
        <dbReference type="ARBA" id="ARBA00022723"/>
    </source>
</evidence>
<gene>
    <name evidence="11" type="ORF">DXZ20_19150</name>
</gene>
<dbReference type="RefSeq" id="WP_163699893.1">
    <property type="nucleotide sequence ID" value="NZ_QXHD01000004.1"/>
</dbReference>
<evidence type="ECO:0000256" key="9">
    <source>
        <dbReference type="PIRSR" id="PIRSR006113-1"/>
    </source>
</evidence>
<evidence type="ECO:0000313" key="12">
    <source>
        <dbReference type="Proteomes" id="UP000481033"/>
    </source>
</evidence>
<evidence type="ECO:0000256" key="3">
    <source>
        <dbReference type="ARBA" id="ARBA00018141"/>
    </source>
</evidence>
<evidence type="ECO:0000313" key="11">
    <source>
        <dbReference type="EMBL" id="NEZ57738.1"/>
    </source>
</evidence>
<comment type="catalytic activity">
    <reaction evidence="7 8">
        <text>7,8-dihydroneopterin 3'-triphosphate + H2O = 6-carboxy-5,6,7,8-tetrahydropterin + triphosphate + acetaldehyde + 2 H(+)</text>
        <dbReference type="Rhea" id="RHEA:27966"/>
        <dbReference type="ChEBI" id="CHEBI:15343"/>
        <dbReference type="ChEBI" id="CHEBI:15377"/>
        <dbReference type="ChEBI" id="CHEBI:15378"/>
        <dbReference type="ChEBI" id="CHEBI:18036"/>
        <dbReference type="ChEBI" id="CHEBI:58462"/>
        <dbReference type="ChEBI" id="CHEBI:61032"/>
        <dbReference type="EC" id="4.1.2.50"/>
    </reaction>
</comment>
<comment type="cofactor">
    <cofactor evidence="8 10">
        <name>Zn(2+)</name>
        <dbReference type="ChEBI" id="CHEBI:29105"/>
    </cofactor>
    <text evidence="8 10">Binds 1 zinc ion per subunit.</text>
</comment>
<evidence type="ECO:0000256" key="7">
    <source>
        <dbReference type="ARBA" id="ARBA00048807"/>
    </source>
</evidence>
<dbReference type="UniPathway" id="UPA00391"/>